<accession>A0ABT1L1R0</accession>
<name>A0ABT1L1R0_9ACTN</name>
<dbReference type="InterPro" id="IPR021398">
    <property type="entry name" value="DUF3037"/>
</dbReference>
<dbReference type="RefSeq" id="WP_254183122.1">
    <property type="nucleotide sequence ID" value="NZ_JANARS010000010.1"/>
</dbReference>
<dbReference type="Proteomes" id="UP001204524">
    <property type="component" value="Unassembled WGS sequence"/>
</dbReference>
<comment type="caution">
    <text evidence="1">The sequence shown here is derived from an EMBL/GenBank/DDBJ whole genome shotgun (WGS) entry which is preliminary data.</text>
</comment>
<evidence type="ECO:0000313" key="2">
    <source>
        <dbReference type="Proteomes" id="UP001204524"/>
    </source>
</evidence>
<reference evidence="1 2" key="1">
    <citation type="submission" date="2022-06" db="EMBL/GenBank/DDBJ databases">
        <authorList>
            <person name="So Y."/>
        </authorList>
    </citation>
    <scope>NUCLEOTIDE SEQUENCE [LARGE SCALE GENOMIC DNA]</scope>
    <source>
        <strain evidence="1 2">STR3</strain>
    </source>
</reference>
<sequence length="128" mass="14167">MTATRMAYQYVVLRCVPRPEREEFLNVGVVLHCQAADFLDVAWSVDADRLRALHPGIDVDQVCEALAFTDWVCRGDERGGAAARQSLGQRFGFLKAPRSTVLQPGPVHGGLTADPARQLEHLRERLVG</sequence>
<dbReference type="EMBL" id="JANARS010000010">
    <property type="protein sequence ID" value="MCP3423961.1"/>
    <property type="molecule type" value="Genomic_DNA"/>
</dbReference>
<protein>
    <submittedName>
        <fullName evidence="1">DUF3037 domain-containing protein</fullName>
    </submittedName>
</protein>
<evidence type="ECO:0000313" key="1">
    <source>
        <dbReference type="EMBL" id="MCP3423961.1"/>
    </source>
</evidence>
<organism evidence="1 2">
    <name type="scientific">Nocardioides pinisoli</name>
    <dbReference type="NCBI Taxonomy" id="2950279"/>
    <lineage>
        <taxon>Bacteria</taxon>
        <taxon>Bacillati</taxon>
        <taxon>Actinomycetota</taxon>
        <taxon>Actinomycetes</taxon>
        <taxon>Propionibacteriales</taxon>
        <taxon>Nocardioidaceae</taxon>
        <taxon>Nocardioides</taxon>
    </lineage>
</organism>
<proteinExistence type="predicted"/>
<keyword evidence="2" id="KW-1185">Reference proteome</keyword>
<gene>
    <name evidence="1" type="ORF">NCI01_19310</name>
</gene>
<dbReference type="Pfam" id="PF11236">
    <property type="entry name" value="DUF3037"/>
    <property type="match status" value="1"/>
</dbReference>